<proteinExistence type="predicted"/>
<name>A0A1W1ZAR8_9FLAO</name>
<protein>
    <submittedName>
        <fullName evidence="1">Uncharacterized protein</fullName>
    </submittedName>
</protein>
<dbReference type="RefSeq" id="WP_084016485.1">
    <property type="nucleotide sequence ID" value="NZ_FWXS01000002.1"/>
</dbReference>
<keyword evidence="2" id="KW-1185">Reference proteome</keyword>
<organism evidence="1 2">
    <name type="scientific">Moheibacter sediminis</name>
    <dbReference type="NCBI Taxonomy" id="1434700"/>
    <lineage>
        <taxon>Bacteria</taxon>
        <taxon>Pseudomonadati</taxon>
        <taxon>Bacteroidota</taxon>
        <taxon>Flavobacteriia</taxon>
        <taxon>Flavobacteriales</taxon>
        <taxon>Weeksellaceae</taxon>
        <taxon>Moheibacter</taxon>
    </lineage>
</organism>
<accession>A0A1W1ZAR8</accession>
<reference evidence="2" key="1">
    <citation type="submission" date="2017-04" db="EMBL/GenBank/DDBJ databases">
        <authorList>
            <person name="Varghese N."/>
            <person name="Submissions S."/>
        </authorList>
    </citation>
    <scope>NUCLEOTIDE SEQUENCE [LARGE SCALE GENOMIC DNA]</scope>
    <source>
        <strain evidence="2">CGMCC 1.12708</strain>
    </source>
</reference>
<sequence length="171" mass="20315">MEKFINYFKLCHSDKGRIHSETSFLVLISNILPRNDNRYQFKMHINFLLIVISGLIFSCQKSSIPIKPEILTATYEIRAHSEFERGFELFLVIDKIPENPIIKRIVFQNKLFENVHFTKMTENEIFIEQYFPIQSKMIQDFSPPKTDTRSDGIVFEVDGKEYFYKVTFKLK</sequence>
<dbReference type="STRING" id="1434700.SAMN06296427_102334"/>
<dbReference type="EMBL" id="FWXS01000002">
    <property type="protein sequence ID" value="SMC45509.1"/>
    <property type="molecule type" value="Genomic_DNA"/>
</dbReference>
<gene>
    <name evidence="1" type="ORF">SAMN06296427_102334</name>
</gene>
<evidence type="ECO:0000313" key="1">
    <source>
        <dbReference type="EMBL" id="SMC45509.1"/>
    </source>
</evidence>
<dbReference type="AlphaFoldDB" id="A0A1W1ZAR8"/>
<evidence type="ECO:0000313" key="2">
    <source>
        <dbReference type="Proteomes" id="UP000192393"/>
    </source>
</evidence>
<dbReference type="Proteomes" id="UP000192393">
    <property type="component" value="Unassembled WGS sequence"/>
</dbReference>